<dbReference type="Pfam" id="PF01230">
    <property type="entry name" value="HIT"/>
    <property type="match status" value="1"/>
</dbReference>
<sequence>MEDCFICDKHAGRLQVSGDCIIEDDYIYFSHIDKKGKPTYLGHIMLDLKRHAPQIGDMSEEEAAAFGIAMKRAALALQETLQAEHVYTLVSGNAVPHVHMHIIPRYTGTPETYWGPMDVYDWPDAPFGGESEIKEVTAKLQCFMKENFHANV</sequence>
<dbReference type="HOGENOM" id="CLU_126420_0_0_9"/>
<dbReference type="PANTHER" id="PTHR46648:SF1">
    <property type="entry name" value="ADENOSINE 5'-MONOPHOSPHORAMIDASE HNT1"/>
    <property type="match status" value="1"/>
</dbReference>
<protein>
    <recommendedName>
        <fullName evidence="2">HIT domain-containing protein</fullName>
    </recommendedName>
</protein>
<feature type="short sequence motif" description="Histidine triad motif" evidence="1">
    <location>
        <begin position="97"/>
        <end position="101"/>
    </location>
</feature>
<dbReference type="GO" id="GO:0009117">
    <property type="term" value="P:nucleotide metabolic process"/>
    <property type="evidence" value="ECO:0007669"/>
    <property type="project" value="TreeGrafter"/>
</dbReference>
<evidence type="ECO:0000256" key="1">
    <source>
        <dbReference type="PROSITE-ProRule" id="PRU00464"/>
    </source>
</evidence>
<accession>A0A075LMF0</accession>
<dbReference type="SUPFAM" id="SSF54197">
    <property type="entry name" value="HIT-like"/>
    <property type="match status" value="1"/>
</dbReference>
<feature type="domain" description="HIT" evidence="2">
    <location>
        <begin position="38"/>
        <end position="112"/>
    </location>
</feature>
<dbReference type="RefSeq" id="WP_038562708.1">
    <property type="nucleotide sequence ID" value="NZ_CP008876.1"/>
</dbReference>
<dbReference type="AlphaFoldDB" id="A0A075LMF0"/>
<dbReference type="PROSITE" id="PS51084">
    <property type="entry name" value="HIT_2"/>
    <property type="match status" value="1"/>
</dbReference>
<dbReference type="GO" id="GO:0003824">
    <property type="term" value="F:catalytic activity"/>
    <property type="evidence" value="ECO:0007669"/>
    <property type="project" value="InterPro"/>
</dbReference>
<organism evidence="3 4">
    <name type="scientific">Terribacillus saccharophilus</name>
    <dbReference type="NCBI Taxonomy" id="361277"/>
    <lineage>
        <taxon>Bacteria</taxon>
        <taxon>Bacillati</taxon>
        <taxon>Bacillota</taxon>
        <taxon>Bacilli</taxon>
        <taxon>Bacillales</taxon>
        <taxon>Bacillaceae</taxon>
        <taxon>Terribacillus</taxon>
    </lineage>
</organism>
<proteinExistence type="predicted"/>
<dbReference type="InterPro" id="IPR001310">
    <property type="entry name" value="Histidine_triad_HIT"/>
</dbReference>
<dbReference type="EMBL" id="CP008876">
    <property type="protein sequence ID" value="AIF67316.1"/>
    <property type="molecule type" value="Genomic_DNA"/>
</dbReference>
<evidence type="ECO:0000313" key="4">
    <source>
        <dbReference type="Proteomes" id="UP000027980"/>
    </source>
</evidence>
<dbReference type="InterPro" id="IPR036265">
    <property type="entry name" value="HIT-like_sf"/>
</dbReference>
<dbReference type="OrthoDB" id="9784774at2"/>
<dbReference type="Gene3D" id="3.30.428.10">
    <property type="entry name" value="HIT-like"/>
    <property type="match status" value="1"/>
</dbReference>
<dbReference type="Proteomes" id="UP000027980">
    <property type="component" value="Chromosome"/>
</dbReference>
<dbReference type="PANTHER" id="PTHR46648">
    <property type="entry name" value="HIT FAMILY PROTEIN 1"/>
    <property type="match status" value="1"/>
</dbReference>
<dbReference type="InterPro" id="IPR011146">
    <property type="entry name" value="HIT-like"/>
</dbReference>
<gene>
    <name evidence="3" type="ORF">GZ22_12130</name>
</gene>
<dbReference type="KEGG" id="tap:GZ22_12130"/>
<evidence type="ECO:0000313" key="3">
    <source>
        <dbReference type="EMBL" id="AIF67316.1"/>
    </source>
</evidence>
<evidence type="ECO:0000259" key="2">
    <source>
        <dbReference type="PROSITE" id="PS51084"/>
    </source>
</evidence>
<name>A0A075LMF0_9BACI</name>
<dbReference type="GeneID" id="34220042"/>
<reference evidence="3 4" key="1">
    <citation type="submission" date="2014-07" db="EMBL/GenBank/DDBJ databases">
        <title>Complete genome sequence of a moderately halophilic bacterium Terribacillus aidingensis MP602, isolated from Cryptomeria fortunei in Tianmu mountain in China.</title>
        <authorList>
            <person name="Wang Y."/>
            <person name="Lu P."/>
            <person name="Zhang L."/>
        </authorList>
    </citation>
    <scope>NUCLEOTIDE SEQUENCE [LARGE SCALE GENOMIC DNA]</scope>
    <source>
        <strain evidence="3 4">MP602</strain>
    </source>
</reference>